<reference evidence="1 2" key="1">
    <citation type="journal article" date="2020" name="Mol. Plant">
        <title>The Chromosome-Based Rubber Tree Genome Provides New Insights into Spurge Genome Evolution and Rubber Biosynthesis.</title>
        <authorList>
            <person name="Liu J."/>
            <person name="Shi C."/>
            <person name="Shi C.C."/>
            <person name="Li W."/>
            <person name="Zhang Q.J."/>
            <person name="Zhang Y."/>
            <person name="Li K."/>
            <person name="Lu H.F."/>
            <person name="Shi C."/>
            <person name="Zhu S.T."/>
            <person name="Xiao Z.Y."/>
            <person name="Nan H."/>
            <person name="Yue Y."/>
            <person name="Zhu X.G."/>
            <person name="Wu Y."/>
            <person name="Hong X.N."/>
            <person name="Fan G.Y."/>
            <person name="Tong Y."/>
            <person name="Zhang D."/>
            <person name="Mao C.L."/>
            <person name="Liu Y.L."/>
            <person name="Hao S.J."/>
            <person name="Liu W.Q."/>
            <person name="Lv M.Q."/>
            <person name="Zhang H.B."/>
            <person name="Liu Y."/>
            <person name="Hu-Tang G.R."/>
            <person name="Wang J.P."/>
            <person name="Wang J.H."/>
            <person name="Sun Y.H."/>
            <person name="Ni S.B."/>
            <person name="Chen W.B."/>
            <person name="Zhang X.C."/>
            <person name="Jiao Y.N."/>
            <person name="Eichler E.E."/>
            <person name="Li G.H."/>
            <person name="Liu X."/>
            <person name="Gao L.Z."/>
        </authorList>
    </citation>
    <scope>NUCLEOTIDE SEQUENCE [LARGE SCALE GENOMIC DNA]</scope>
    <source>
        <strain evidence="2">cv. GT1</strain>
        <tissue evidence="1">Leaf</tissue>
    </source>
</reference>
<evidence type="ECO:0000313" key="2">
    <source>
        <dbReference type="Proteomes" id="UP000467840"/>
    </source>
</evidence>
<name>A0A6A6N2S4_HEVBR</name>
<comment type="caution">
    <text evidence="1">The sequence shown here is derived from an EMBL/GenBank/DDBJ whole genome shotgun (WGS) entry which is preliminary data.</text>
</comment>
<sequence>MSKSDDSYDRNLIGIKPRVEEVERLLTDKQIVGIWGWEGTENVEAISFCPGGRGILKLSATAFAKMCNLRFIEVYAMSNRVLLPKNFEFCAQALRCLYWDFYPVESLPWNFWPKNLVELRMRGSKLIQMWNGGDKPLGNLKLMNLNYSDDLIRISNLSSIAPNLEFLYLEGRMEDVFEAHLLGQKVTLLMAGGEVPERMRRESNAFWLFDAKDVANFDGLYHSDSSQVLLSFNGLRTRF</sequence>
<dbReference type="Gene3D" id="3.80.10.10">
    <property type="entry name" value="Ribonuclease Inhibitor"/>
    <property type="match status" value="1"/>
</dbReference>
<dbReference type="AlphaFoldDB" id="A0A6A6N2S4"/>
<evidence type="ECO:0000313" key="1">
    <source>
        <dbReference type="EMBL" id="KAF2319970.1"/>
    </source>
</evidence>
<proteinExistence type="predicted"/>
<dbReference type="GO" id="GO:0006952">
    <property type="term" value="P:defense response"/>
    <property type="evidence" value="ECO:0007669"/>
    <property type="project" value="InterPro"/>
</dbReference>
<dbReference type="Proteomes" id="UP000467840">
    <property type="component" value="Chromosome 10"/>
</dbReference>
<dbReference type="PANTHER" id="PTHR11017">
    <property type="entry name" value="LEUCINE-RICH REPEAT-CONTAINING PROTEIN"/>
    <property type="match status" value="1"/>
</dbReference>
<accession>A0A6A6N2S4</accession>
<dbReference type="InterPro" id="IPR044974">
    <property type="entry name" value="Disease_R_plants"/>
</dbReference>
<protein>
    <submittedName>
        <fullName evidence="1">Uncharacterized protein</fullName>
    </submittedName>
</protein>
<keyword evidence="2" id="KW-1185">Reference proteome</keyword>
<organism evidence="1 2">
    <name type="scientific">Hevea brasiliensis</name>
    <name type="common">Para rubber tree</name>
    <name type="synonym">Siphonia brasiliensis</name>
    <dbReference type="NCBI Taxonomy" id="3981"/>
    <lineage>
        <taxon>Eukaryota</taxon>
        <taxon>Viridiplantae</taxon>
        <taxon>Streptophyta</taxon>
        <taxon>Embryophyta</taxon>
        <taxon>Tracheophyta</taxon>
        <taxon>Spermatophyta</taxon>
        <taxon>Magnoliopsida</taxon>
        <taxon>eudicotyledons</taxon>
        <taxon>Gunneridae</taxon>
        <taxon>Pentapetalae</taxon>
        <taxon>rosids</taxon>
        <taxon>fabids</taxon>
        <taxon>Malpighiales</taxon>
        <taxon>Euphorbiaceae</taxon>
        <taxon>Crotonoideae</taxon>
        <taxon>Micrandreae</taxon>
        <taxon>Hevea</taxon>
    </lineage>
</organism>
<dbReference type="PANTHER" id="PTHR11017:SF357">
    <property type="entry name" value="ADP-RIBOSYL CYCLASE_CYCLIC ADP-RIBOSE HYDROLASE"/>
    <property type="match status" value="1"/>
</dbReference>
<dbReference type="EMBL" id="JAAGAX010000003">
    <property type="protein sequence ID" value="KAF2319970.1"/>
    <property type="molecule type" value="Genomic_DNA"/>
</dbReference>
<gene>
    <name evidence="1" type="ORF">GH714_021310</name>
</gene>
<dbReference type="SUPFAM" id="SSF52058">
    <property type="entry name" value="L domain-like"/>
    <property type="match status" value="1"/>
</dbReference>
<dbReference type="InterPro" id="IPR032675">
    <property type="entry name" value="LRR_dom_sf"/>
</dbReference>